<feature type="compositionally biased region" description="Basic and acidic residues" evidence="12">
    <location>
        <begin position="746"/>
        <end position="797"/>
    </location>
</feature>
<keyword evidence="10 13" id="KW-1133">Transmembrane helix</keyword>
<feature type="domain" description="NIT" evidence="14">
    <location>
        <begin position="96"/>
        <end position="371"/>
    </location>
</feature>
<evidence type="ECO:0000256" key="8">
    <source>
        <dbReference type="ARBA" id="ARBA00022777"/>
    </source>
</evidence>
<evidence type="ECO:0000256" key="9">
    <source>
        <dbReference type="ARBA" id="ARBA00022840"/>
    </source>
</evidence>
<evidence type="ECO:0000256" key="10">
    <source>
        <dbReference type="ARBA" id="ARBA00022989"/>
    </source>
</evidence>
<keyword evidence="16" id="KW-1185">Reference proteome</keyword>
<protein>
    <recommendedName>
        <fullName evidence="3">histidine kinase</fullName>
        <ecNumber evidence="3">2.7.13.3</ecNumber>
    </recommendedName>
</protein>
<sequence length="1195" mass="128241">MRRSTTGSGPAARTRGNFTPPGRSGAPAQTPQDGRDTAAAAGSRMSPRNWRVPTRLNAILLIPVIVGLVMGGFQVKGSVDTWQEADAAERTARLVRTSLLYGNRLIEERDISAAPLLRGDRNDPAVVKARRATDRAADAFDRAASDMPHKEGLVRRLRAFHKVEPGLATLREHAYTSQYKGVGTEEGYVAIQHPLMEIANELGLGTGNITSYGRTVYALSLAKAAISLQRSIGTHLMVKPEPDSSSTARRRVALTSYLYLENIATEEYTSGGTERDVRALREAEKKLAADSREQAAEAAAKAKAAGRKPAPALDPEKTVEAIAAPGATKRSLASRGITPESWWASTTARFDAYRTIESALADKAVSETSDIADDARRDTFITAAAIVIALLVAFLLAGMVARQMSRAMRRLRTAAFGIAEQRLPTLVDQLSRTDPGRVDTRVRPIPITSTDEIGEVARAFDQVHREAVRLAAEQAMLRGNINAIFTNLSRRNQSLIEGQLSLISDLESHEAEPEQLENLFRLDHLATRMRRNGENLLVLAGEEPGRRWDQPVPLVDVFRAAASEVEQYERVDLENIPDAEIHGRAVTDLVHLLAELLENATSFSSPQTKVRVVATRIPDGRVLIEIHDKGIGLTAEDFADINHKLAMPPTVDVAISRRMGLFVVGRLSDRHGIRVQLRPSGEQAGTTSLVTLPEAITHGGGEEQLLGQPEFTVPSLAPEQADPPHPTPLRTTAELGFDDGPWSAGHGREDTREPDPADRSPIRGEHGAALEDRARPGGDRPLFRDEVAPAPPFDERSGGPTAPGQGYGTPRYEPHEEQPPYEGQPAYEGQSPYEGQPGTSFEAGTSEGGHARGLPGREQSYDRQGTTGHAEGPPGVHGGQENEYGHQGGEFAAELRGYAGDPSGHGPQATYGDRQDGHGGAPGGYAEHPEQDGGYGLSVPALPEAGERGGPQELPSPEAADPRHSGPTSERYGSERYGSEQYGGVGDQPHQEVGQDGDAFLDSFRPGNAPEPESVRQAPPADQERVGFDRPGPVASSVHDVTDAGLPRRGGPAAVRGGDGGQQWRQPVNSQDGGRPSLAEPERGEQPQPAAAEGEAFPANVNDERRLRAEQSRQPTAGGVTPSGLPRRVPRANLVEGTAEQSPRGGPQVSRAPEDVRGRLSKLRRGVERGRTAGSDTNGTNSRGSGPDGTYDQER</sequence>
<dbReference type="SMART" id="SM00304">
    <property type="entry name" value="HAMP"/>
    <property type="match status" value="1"/>
</dbReference>
<comment type="caution">
    <text evidence="15">The sequence shown here is derived from an EMBL/GenBank/DDBJ whole genome shotgun (WGS) entry which is preliminary data.</text>
</comment>
<organism evidence="15 16">
    <name type="scientific">Streptomyces tsukubensis</name>
    <dbReference type="NCBI Taxonomy" id="83656"/>
    <lineage>
        <taxon>Bacteria</taxon>
        <taxon>Bacillati</taxon>
        <taxon>Actinomycetota</taxon>
        <taxon>Actinomycetes</taxon>
        <taxon>Kitasatosporales</taxon>
        <taxon>Streptomycetaceae</taxon>
        <taxon>Streptomyces</taxon>
    </lineage>
</organism>
<evidence type="ECO:0000256" key="4">
    <source>
        <dbReference type="ARBA" id="ARBA00022553"/>
    </source>
</evidence>
<evidence type="ECO:0000256" key="12">
    <source>
        <dbReference type="SAM" id="MobiDB-lite"/>
    </source>
</evidence>
<keyword evidence="4" id="KW-0597">Phosphoprotein</keyword>
<dbReference type="Pfam" id="PF08376">
    <property type="entry name" value="NIT"/>
    <property type="match status" value="1"/>
</dbReference>
<keyword evidence="9" id="KW-0067">ATP-binding</keyword>
<dbReference type="GO" id="GO:0000160">
    <property type="term" value="P:phosphorelay signal transduction system"/>
    <property type="evidence" value="ECO:0007669"/>
    <property type="project" value="UniProtKB-KW"/>
</dbReference>
<dbReference type="InterPro" id="IPR013587">
    <property type="entry name" value="Nitrate/nitrite_sensing"/>
</dbReference>
<evidence type="ECO:0000256" key="13">
    <source>
        <dbReference type="SAM" id="Phobius"/>
    </source>
</evidence>
<dbReference type="OrthoDB" id="4652229at2"/>
<dbReference type="Gene3D" id="3.30.565.10">
    <property type="entry name" value="Histidine kinase-like ATPase, C-terminal domain"/>
    <property type="match status" value="1"/>
</dbReference>
<feature type="region of interest" description="Disordered" evidence="12">
    <location>
        <begin position="1"/>
        <end position="46"/>
    </location>
</feature>
<feature type="compositionally biased region" description="Polar residues" evidence="12">
    <location>
        <begin position="1174"/>
        <end position="1184"/>
    </location>
</feature>
<evidence type="ECO:0000259" key="14">
    <source>
        <dbReference type="PROSITE" id="PS50906"/>
    </source>
</evidence>
<evidence type="ECO:0000256" key="5">
    <source>
        <dbReference type="ARBA" id="ARBA00022679"/>
    </source>
</evidence>
<feature type="compositionally biased region" description="Polar residues" evidence="12">
    <location>
        <begin position="1063"/>
        <end position="1072"/>
    </location>
</feature>
<evidence type="ECO:0000313" key="15">
    <source>
        <dbReference type="EMBL" id="OON70443.1"/>
    </source>
</evidence>
<dbReference type="PROSITE" id="PS50906">
    <property type="entry name" value="NIT"/>
    <property type="match status" value="1"/>
</dbReference>
<dbReference type="GO" id="GO:0004673">
    <property type="term" value="F:protein histidine kinase activity"/>
    <property type="evidence" value="ECO:0007669"/>
    <property type="project" value="UniProtKB-EC"/>
</dbReference>
<evidence type="ECO:0000256" key="11">
    <source>
        <dbReference type="ARBA" id="ARBA00023012"/>
    </source>
</evidence>
<keyword evidence="6 13" id="KW-0812">Transmembrane</keyword>
<dbReference type="RefSeq" id="WP_077974572.1">
    <property type="nucleotide sequence ID" value="NZ_CP045178.1"/>
</dbReference>
<feature type="compositionally biased region" description="Low complexity" evidence="12">
    <location>
        <begin position="1086"/>
        <end position="1099"/>
    </location>
</feature>
<keyword evidence="5" id="KW-0808">Transferase</keyword>
<evidence type="ECO:0000256" key="3">
    <source>
        <dbReference type="ARBA" id="ARBA00012438"/>
    </source>
</evidence>
<dbReference type="InterPro" id="IPR050980">
    <property type="entry name" value="2C_sensor_his_kinase"/>
</dbReference>
<feature type="transmembrane region" description="Helical" evidence="13">
    <location>
        <begin position="380"/>
        <end position="401"/>
    </location>
</feature>
<dbReference type="Proteomes" id="UP000190539">
    <property type="component" value="Unassembled WGS sequence"/>
</dbReference>
<evidence type="ECO:0000313" key="16">
    <source>
        <dbReference type="Proteomes" id="UP000190539"/>
    </source>
</evidence>
<dbReference type="Gene3D" id="6.10.340.10">
    <property type="match status" value="1"/>
</dbReference>
<dbReference type="InterPro" id="IPR036890">
    <property type="entry name" value="HATPase_C_sf"/>
</dbReference>
<evidence type="ECO:0000256" key="2">
    <source>
        <dbReference type="ARBA" id="ARBA00004370"/>
    </source>
</evidence>
<evidence type="ECO:0000256" key="7">
    <source>
        <dbReference type="ARBA" id="ARBA00022741"/>
    </source>
</evidence>
<dbReference type="GO" id="GO:0005524">
    <property type="term" value="F:ATP binding"/>
    <property type="evidence" value="ECO:0007669"/>
    <property type="project" value="UniProtKB-KW"/>
</dbReference>
<dbReference type="AlphaFoldDB" id="A0A1V3ZZD2"/>
<dbReference type="SUPFAM" id="SSF55874">
    <property type="entry name" value="ATPase domain of HSP90 chaperone/DNA topoisomerase II/histidine kinase"/>
    <property type="match status" value="1"/>
</dbReference>
<reference evidence="15 16" key="1">
    <citation type="submission" date="2017-02" db="EMBL/GenBank/DDBJ databases">
        <title>Draft Genome Sequence of Streptomyces tsukubaensis F601, a Producer of the immunosuppressant tacrolimus FK506.</title>
        <authorList>
            <person name="Zong G."/>
            <person name="Zhong C."/>
            <person name="Fu J."/>
            <person name="Qin R."/>
            <person name="Cao G."/>
        </authorList>
    </citation>
    <scope>NUCLEOTIDE SEQUENCE [LARGE SCALE GENOMIC DNA]</scope>
    <source>
        <strain evidence="15 16">F601</strain>
    </source>
</reference>
<dbReference type="STRING" id="83656.B1H18_34635"/>
<dbReference type="InterPro" id="IPR003594">
    <property type="entry name" value="HATPase_dom"/>
</dbReference>
<dbReference type="PANTHER" id="PTHR44936">
    <property type="entry name" value="SENSOR PROTEIN CREC"/>
    <property type="match status" value="1"/>
</dbReference>
<evidence type="ECO:0000256" key="1">
    <source>
        <dbReference type="ARBA" id="ARBA00000085"/>
    </source>
</evidence>
<evidence type="ECO:0000256" key="6">
    <source>
        <dbReference type="ARBA" id="ARBA00022692"/>
    </source>
</evidence>
<dbReference type="InterPro" id="IPR010910">
    <property type="entry name" value="Nitrate/nitrite_sensing_bac"/>
</dbReference>
<dbReference type="EMBL" id="MVFC01000079">
    <property type="protein sequence ID" value="OON70443.1"/>
    <property type="molecule type" value="Genomic_DNA"/>
</dbReference>
<comment type="subcellular location">
    <subcellularLocation>
        <location evidence="2">Membrane</location>
    </subcellularLocation>
</comment>
<proteinExistence type="predicted"/>
<keyword evidence="11" id="KW-0902">Two-component regulatory system</keyword>
<dbReference type="Pfam" id="PF02518">
    <property type="entry name" value="HATPase_c"/>
    <property type="match status" value="1"/>
</dbReference>
<feature type="compositionally biased region" description="Basic and acidic residues" evidence="12">
    <location>
        <begin position="1102"/>
        <end position="1111"/>
    </location>
</feature>
<dbReference type="PANTHER" id="PTHR44936:SF9">
    <property type="entry name" value="SENSOR PROTEIN CREC"/>
    <property type="match status" value="1"/>
</dbReference>
<dbReference type="SMART" id="SM00387">
    <property type="entry name" value="HATPase_c"/>
    <property type="match status" value="1"/>
</dbReference>
<feature type="compositionally biased region" description="Low complexity" evidence="12">
    <location>
        <begin position="1043"/>
        <end position="1056"/>
    </location>
</feature>
<gene>
    <name evidence="15" type="ORF">B1H18_34635</name>
</gene>
<dbReference type="GO" id="GO:0016020">
    <property type="term" value="C:membrane"/>
    <property type="evidence" value="ECO:0007669"/>
    <property type="project" value="UniProtKB-SubCell"/>
</dbReference>
<keyword evidence="7" id="KW-0547">Nucleotide-binding</keyword>
<feature type="region of interest" description="Disordered" evidence="12">
    <location>
        <begin position="714"/>
        <end position="1195"/>
    </location>
</feature>
<dbReference type="InterPro" id="IPR003660">
    <property type="entry name" value="HAMP_dom"/>
</dbReference>
<dbReference type="CDD" id="cd06225">
    <property type="entry name" value="HAMP"/>
    <property type="match status" value="1"/>
</dbReference>
<accession>A0A1V3ZZD2</accession>
<keyword evidence="13" id="KW-0472">Membrane</keyword>
<dbReference type="EC" id="2.7.13.3" evidence="3"/>
<comment type="catalytic activity">
    <reaction evidence="1">
        <text>ATP + protein L-histidine = ADP + protein N-phospho-L-histidine.</text>
        <dbReference type="EC" id="2.7.13.3"/>
    </reaction>
</comment>
<keyword evidence="8" id="KW-0418">Kinase</keyword>
<name>A0A1V3ZZD2_9ACTN</name>